<keyword evidence="3" id="KW-1185">Reference proteome</keyword>
<organism evidence="2 3">
    <name type="scientific">Paxillus rubicundulus Ve08.2h10</name>
    <dbReference type="NCBI Taxonomy" id="930991"/>
    <lineage>
        <taxon>Eukaryota</taxon>
        <taxon>Fungi</taxon>
        <taxon>Dikarya</taxon>
        <taxon>Basidiomycota</taxon>
        <taxon>Agaricomycotina</taxon>
        <taxon>Agaricomycetes</taxon>
        <taxon>Agaricomycetidae</taxon>
        <taxon>Boletales</taxon>
        <taxon>Paxilineae</taxon>
        <taxon>Paxillaceae</taxon>
        <taxon>Paxillus</taxon>
    </lineage>
</organism>
<evidence type="ECO:0000256" key="1">
    <source>
        <dbReference type="SAM" id="MobiDB-lite"/>
    </source>
</evidence>
<proteinExistence type="predicted"/>
<feature type="region of interest" description="Disordered" evidence="1">
    <location>
        <begin position="1"/>
        <end position="54"/>
    </location>
</feature>
<dbReference type="HOGENOM" id="CLU_2050383_0_0_1"/>
<protein>
    <submittedName>
        <fullName evidence="2">Uncharacterized protein</fullName>
    </submittedName>
</protein>
<dbReference type="EMBL" id="KN828122">
    <property type="protein sequence ID" value="KIK75423.1"/>
    <property type="molecule type" value="Genomic_DNA"/>
</dbReference>
<accession>A0A0D0CJS8</accession>
<dbReference type="Proteomes" id="UP000054538">
    <property type="component" value="Unassembled WGS sequence"/>
</dbReference>
<dbReference type="OrthoDB" id="2710016at2759"/>
<reference evidence="2 3" key="1">
    <citation type="submission" date="2014-04" db="EMBL/GenBank/DDBJ databases">
        <authorList>
            <consortium name="DOE Joint Genome Institute"/>
            <person name="Kuo A."/>
            <person name="Kohler A."/>
            <person name="Jargeat P."/>
            <person name="Nagy L.G."/>
            <person name="Floudas D."/>
            <person name="Copeland A."/>
            <person name="Barry K.W."/>
            <person name="Cichocki N."/>
            <person name="Veneault-Fourrey C."/>
            <person name="LaButti K."/>
            <person name="Lindquist E.A."/>
            <person name="Lipzen A."/>
            <person name="Lundell T."/>
            <person name="Morin E."/>
            <person name="Murat C."/>
            <person name="Sun H."/>
            <person name="Tunlid A."/>
            <person name="Henrissat B."/>
            <person name="Grigoriev I.V."/>
            <person name="Hibbett D.S."/>
            <person name="Martin F."/>
            <person name="Nordberg H.P."/>
            <person name="Cantor M.N."/>
            <person name="Hua S.X."/>
        </authorList>
    </citation>
    <scope>NUCLEOTIDE SEQUENCE [LARGE SCALE GENOMIC DNA]</scope>
    <source>
        <strain evidence="2 3">Ve08.2h10</strain>
    </source>
</reference>
<dbReference type="AlphaFoldDB" id="A0A0D0CJS8"/>
<feature type="compositionally biased region" description="Polar residues" evidence="1">
    <location>
        <begin position="7"/>
        <end position="54"/>
    </location>
</feature>
<dbReference type="InParanoid" id="A0A0D0CJS8"/>
<evidence type="ECO:0000313" key="3">
    <source>
        <dbReference type="Proteomes" id="UP000054538"/>
    </source>
</evidence>
<sequence>MDPAPQNGPNASNWIPVASNINPPSQKQTRCVENRSTASKTDPPTSTHAFHPTRSFSIPPTHLWPHPYAFSPTCSLMAPPAHFRPHPLAYGITRPSLVPPAHFVSSRLVRYVSFLLYLHT</sequence>
<evidence type="ECO:0000313" key="2">
    <source>
        <dbReference type="EMBL" id="KIK75423.1"/>
    </source>
</evidence>
<reference evidence="3" key="2">
    <citation type="submission" date="2015-01" db="EMBL/GenBank/DDBJ databases">
        <title>Evolutionary Origins and Diversification of the Mycorrhizal Mutualists.</title>
        <authorList>
            <consortium name="DOE Joint Genome Institute"/>
            <consortium name="Mycorrhizal Genomics Consortium"/>
            <person name="Kohler A."/>
            <person name="Kuo A."/>
            <person name="Nagy L.G."/>
            <person name="Floudas D."/>
            <person name="Copeland A."/>
            <person name="Barry K.W."/>
            <person name="Cichocki N."/>
            <person name="Veneault-Fourrey C."/>
            <person name="LaButti K."/>
            <person name="Lindquist E.A."/>
            <person name="Lipzen A."/>
            <person name="Lundell T."/>
            <person name="Morin E."/>
            <person name="Murat C."/>
            <person name="Riley R."/>
            <person name="Ohm R."/>
            <person name="Sun H."/>
            <person name="Tunlid A."/>
            <person name="Henrissat B."/>
            <person name="Grigoriev I.V."/>
            <person name="Hibbett D.S."/>
            <person name="Martin F."/>
        </authorList>
    </citation>
    <scope>NUCLEOTIDE SEQUENCE [LARGE SCALE GENOMIC DNA]</scope>
    <source>
        <strain evidence="3">Ve08.2h10</strain>
    </source>
</reference>
<name>A0A0D0CJS8_9AGAM</name>
<gene>
    <name evidence="2" type="ORF">PAXRUDRAFT_172887</name>
</gene>